<organism evidence="2 3">
    <name type="scientific">Linnemannia elongata AG-77</name>
    <dbReference type="NCBI Taxonomy" id="1314771"/>
    <lineage>
        <taxon>Eukaryota</taxon>
        <taxon>Fungi</taxon>
        <taxon>Fungi incertae sedis</taxon>
        <taxon>Mucoromycota</taxon>
        <taxon>Mortierellomycotina</taxon>
        <taxon>Mortierellomycetes</taxon>
        <taxon>Mortierellales</taxon>
        <taxon>Mortierellaceae</taxon>
        <taxon>Linnemannia</taxon>
    </lineage>
</organism>
<dbReference type="OrthoDB" id="2493883at2759"/>
<proteinExistence type="predicted"/>
<feature type="region of interest" description="Disordered" evidence="1">
    <location>
        <begin position="1"/>
        <end position="51"/>
    </location>
</feature>
<dbReference type="Proteomes" id="UP000078512">
    <property type="component" value="Unassembled WGS sequence"/>
</dbReference>
<name>A0A197K0Y1_9FUNG</name>
<sequence length="107" mass="11969">MGAQLKYQEASGDDKQNHDQAFAQGNQRDDRRSNCDRYMGNSREEGEEVDDTVPHEVCQLAYQDILSCWAKTMSRQCTASSTARKSVDSFSSFSKIEGSSALVYVSK</sequence>
<evidence type="ECO:0000313" key="3">
    <source>
        <dbReference type="Proteomes" id="UP000078512"/>
    </source>
</evidence>
<gene>
    <name evidence="2" type="ORF">K457DRAFT_136964</name>
</gene>
<dbReference type="AlphaFoldDB" id="A0A197K0Y1"/>
<reference evidence="2 3" key="1">
    <citation type="submission" date="2016-05" db="EMBL/GenBank/DDBJ databases">
        <title>Genome sequencing reveals origins of a unique bacterial endosymbiosis in the earliest lineages of terrestrial Fungi.</title>
        <authorList>
            <consortium name="DOE Joint Genome Institute"/>
            <person name="Uehling J."/>
            <person name="Gryganskyi A."/>
            <person name="Hameed K."/>
            <person name="Tschaplinski T."/>
            <person name="Misztal P."/>
            <person name="Wu S."/>
            <person name="Desiro A."/>
            <person name="Vande Pol N."/>
            <person name="Du Z.-Y."/>
            <person name="Zienkiewicz A."/>
            <person name="Zienkiewicz K."/>
            <person name="Morin E."/>
            <person name="Tisserant E."/>
            <person name="Splivallo R."/>
            <person name="Hainaut M."/>
            <person name="Henrissat B."/>
            <person name="Ohm R."/>
            <person name="Kuo A."/>
            <person name="Yan J."/>
            <person name="Lipzen A."/>
            <person name="Nolan M."/>
            <person name="Labutti K."/>
            <person name="Barry K."/>
            <person name="Goldstein A."/>
            <person name="Labbe J."/>
            <person name="Schadt C."/>
            <person name="Tuskan G."/>
            <person name="Grigoriev I."/>
            <person name="Martin F."/>
            <person name="Vilgalys R."/>
            <person name="Bonito G."/>
        </authorList>
    </citation>
    <scope>NUCLEOTIDE SEQUENCE [LARGE SCALE GENOMIC DNA]</scope>
    <source>
        <strain evidence="2 3">AG-77</strain>
    </source>
</reference>
<keyword evidence="3" id="KW-1185">Reference proteome</keyword>
<protein>
    <submittedName>
        <fullName evidence="2">Uncharacterized protein</fullName>
    </submittedName>
</protein>
<evidence type="ECO:0000313" key="2">
    <source>
        <dbReference type="EMBL" id="OAQ30351.1"/>
    </source>
</evidence>
<accession>A0A197K0Y1</accession>
<evidence type="ECO:0000256" key="1">
    <source>
        <dbReference type="SAM" id="MobiDB-lite"/>
    </source>
</evidence>
<dbReference type="EMBL" id="KV442035">
    <property type="protein sequence ID" value="OAQ30351.1"/>
    <property type="molecule type" value="Genomic_DNA"/>
</dbReference>